<keyword evidence="3" id="KW-1185">Reference proteome</keyword>
<name>A0A7W8CTD3_9BACL</name>
<evidence type="ECO:0000313" key="2">
    <source>
        <dbReference type="EMBL" id="MBB5179837.1"/>
    </source>
</evidence>
<keyword evidence="1" id="KW-1133">Transmembrane helix</keyword>
<dbReference type="EMBL" id="JACHHE010000003">
    <property type="protein sequence ID" value="MBB5179837.1"/>
    <property type="molecule type" value="Genomic_DNA"/>
</dbReference>
<protein>
    <submittedName>
        <fullName evidence="2">Uncharacterized protein</fullName>
    </submittedName>
</protein>
<evidence type="ECO:0000256" key="1">
    <source>
        <dbReference type="SAM" id="Phobius"/>
    </source>
</evidence>
<dbReference type="AlphaFoldDB" id="A0A7W8CTD3"/>
<dbReference type="Proteomes" id="UP000525923">
    <property type="component" value="Unassembled WGS sequence"/>
</dbReference>
<evidence type="ECO:0000313" key="3">
    <source>
        <dbReference type="Proteomes" id="UP000525923"/>
    </source>
</evidence>
<gene>
    <name evidence="2" type="ORF">HNQ44_001261</name>
</gene>
<proteinExistence type="predicted"/>
<keyword evidence="1" id="KW-0472">Membrane</keyword>
<keyword evidence="1" id="KW-0812">Transmembrane</keyword>
<sequence>MEGVFAFSPVMMAAAVLVIGLIVFFVFRNRSK</sequence>
<feature type="transmembrane region" description="Helical" evidence="1">
    <location>
        <begin position="6"/>
        <end position="27"/>
    </location>
</feature>
<accession>A0A7W8CTD3</accession>
<organism evidence="2 3">
    <name type="scientific">Planococcus koreensis</name>
    <dbReference type="NCBI Taxonomy" id="112331"/>
    <lineage>
        <taxon>Bacteria</taxon>
        <taxon>Bacillati</taxon>
        <taxon>Bacillota</taxon>
        <taxon>Bacilli</taxon>
        <taxon>Bacillales</taxon>
        <taxon>Caryophanaceae</taxon>
        <taxon>Planococcus</taxon>
    </lineage>
</organism>
<reference evidence="2 3" key="1">
    <citation type="submission" date="2020-08" db="EMBL/GenBank/DDBJ databases">
        <title>Genomic Encyclopedia of Type Strains, Phase IV (KMG-IV): sequencing the most valuable type-strain genomes for metagenomic binning, comparative biology and taxonomic classification.</title>
        <authorList>
            <person name="Goeker M."/>
        </authorList>
    </citation>
    <scope>NUCLEOTIDE SEQUENCE [LARGE SCALE GENOMIC DNA]</scope>
    <source>
        <strain evidence="2 3">DSM 15895</strain>
    </source>
</reference>
<comment type="caution">
    <text evidence="2">The sequence shown here is derived from an EMBL/GenBank/DDBJ whole genome shotgun (WGS) entry which is preliminary data.</text>
</comment>